<comment type="caution">
    <text evidence="2">The sequence shown here is derived from an EMBL/GenBank/DDBJ whole genome shotgun (WGS) entry which is preliminary data.</text>
</comment>
<proteinExistence type="predicted"/>
<dbReference type="Proteomes" id="UP001497392">
    <property type="component" value="Unassembled WGS sequence"/>
</dbReference>
<organism evidence="2 3">
    <name type="scientific">Coccomyxa viridis</name>
    <dbReference type="NCBI Taxonomy" id="1274662"/>
    <lineage>
        <taxon>Eukaryota</taxon>
        <taxon>Viridiplantae</taxon>
        <taxon>Chlorophyta</taxon>
        <taxon>core chlorophytes</taxon>
        <taxon>Trebouxiophyceae</taxon>
        <taxon>Trebouxiophyceae incertae sedis</taxon>
        <taxon>Coccomyxaceae</taxon>
        <taxon>Coccomyxa</taxon>
    </lineage>
</organism>
<protein>
    <submittedName>
        <fullName evidence="2">G11034 protein</fullName>
    </submittedName>
</protein>
<accession>A0ABP1GDZ9</accession>
<sequence>MHAFQGTACARVNHFHHEDGLPCYYAPEPSTQLSEEEEQNLPAGWHKLQGKPDVCAWDLRIALIHDIIEGKGRFRFWGVEHRCLAPVWCEAVDMLDPRDARWTTLTSLSQILGYLSQLGLMYGVLTTYFVTWLVKTDGKGTLWVSDPIPYDREGSDTQASVTQVLLFSARMNMKNTDRKPYDTAFFPGEQPVAQAEKKELASALKQNEDNLSALSLSGLSEGSSNDAMSTFSDPTYIPSDHSSEEEDF</sequence>
<evidence type="ECO:0000256" key="1">
    <source>
        <dbReference type="SAM" id="MobiDB-lite"/>
    </source>
</evidence>
<evidence type="ECO:0000313" key="2">
    <source>
        <dbReference type="EMBL" id="CAL5227983.1"/>
    </source>
</evidence>
<reference evidence="2 3" key="1">
    <citation type="submission" date="2024-06" db="EMBL/GenBank/DDBJ databases">
        <authorList>
            <person name="Kraege A."/>
            <person name="Thomma B."/>
        </authorList>
    </citation>
    <scope>NUCLEOTIDE SEQUENCE [LARGE SCALE GENOMIC DNA]</scope>
</reference>
<gene>
    <name evidence="2" type="primary">g11034</name>
    <name evidence="2" type="ORF">VP750_LOCUS9889</name>
</gene>
<evidence type="ECO:0000313" key="3">
    <source>
        <dbReference type="Proteomes" id="UP001497392"/>
    </source>
</evidence>
<name>A0ABP1GDZ9_9CHLO</name>
<keyword evidence="3" id="KW-1185">Reference proteome</keyword>
<dbReference type="EMBL" id="CAXHTA020000017">
    <property type="protein sequence ID" value="CAL5227983.1"/>
    <property type="molecule type" value="Genomic_DNA"/>
</dbReference>
<feature type="region of interest" description="Disordered" evidence="1">
    <location>
        <begin position="215"/>
        <end position="248"/>
    </location>
</feature>
<feature type="compositionally biased region" description="Low complexity" evidence="1">
    <location>
        <begin position="215"/>
        <end position="224"/>
    </location>
</feature>